<accession>A0ABU6QIK8</accession>
<evidence type="ECO:0000256" key="2">
    <source>
        <dbReference type="ARBA" id="ARBA00023015"/>
    </source>
</evidence>
<feature type="compositionally biased region" description="Polar residues" evidence="4">
    <location>
        <begin position="1"/>
        <end position="11"/>
    </location>
</feature>
<reference evidence="5 6" key="1">
    <citation type="journal article" date="2023" name="Plants (Basel)">
        <title>Bridging the Gap: Combining Genomics and Transcriptomics Approaches to Understand Stylosanthes scabra, an Orphan Legume from the Brazilian Caatinga.</title>
        <authorList>
            <person name="Ferreira-Neto J.R.C."/>
            <person name="da Silva M.D."/>
            <person name="Binneck E."/>
            <person name="de Melo N.F."/>
            <person name="da Silva R.H."/>
            <person name="de Melo A.L.T.M."/>
            <person name="Pandolfi V."/>
            <person name="Bustamante F.O."/>
            <person name="Brasileiro-Vidal A.C."/>
            <person name="Benko-Iseppon A.M."/>
        </authorList>
    </citation>
    <scope>NUCLEOTIDE SEQUENCE [LARGE SCALE GENOMIC DNA]</scope>
    <source>
        <tissue evidence="5">Leaves</tissue>
    </source>
</reference>
<dbReference type="Pfam" id="PF08744">
    <property type="entry name" value="NOZZLE"/>
    <property type="match status" value="1"/>
</dbReference>
<dbReference type="InterPro" id="IPR014855">
    <property type="entry name" value="NOZZLE"/>
</dbReference>
<evidence type="ECO:0000256" key="4">
    <source>
        <dbReference type="SAM" id="MobiDB-lite"/>
    </source>
</evidence>
<feature type="compositionally biased region" description="Low complexity" evidence="4">
    <location>
        <begin position="12"/>
        <end position="24"/>
    </location>
</feature>
<feature type="compositionally biased region" description="Basic residues" evidence="4">
    <location>
        <begin position="35"/>
        <end position="45"/>
    </location>
</feature>
<keyword evidence="6" id="KW-1185">Reference proteome</keyword>
<feature type="region of interest" description="Disordered" evidence="4">
    <location>
        <begin position="1"/>
        <end position="50"/>
    </location>
</feature>
<protein>
    <submittedName>
        <fullName evidence="5">Uncharacterized protein</fullName>
    </submittedName>
</protein>
<feature type="compositionally biased region" description="Gly residues" evidence="4">
    <location>
        <begin position="25"/>
        <end position="34"/>
    </location>
</feature>
<evidence type="ECO:0000313" key="5">
    <source>
        <dbReference type="EMBL" id="MED6111470.1"/>
    </source>
</evidence>
<dbReference type="PANTHER" id="PTHR33388:SF1">
    <property type="entry name" value="PROTEIN SPEAR2"/>
    <property type="match status" value="1"/>
</dbReference>
<keyword evidence="1" id="KW-0678">Repressor</keyword>
<dbReference type="InterPro" id="IPR040356">
    <property type="entry name" value="SPEAR"/>
</dbReference>
<dbReference type="EMBL" id="JASCZI010000383">
    <property type="protein sequence ID" value="MED6111470.1"/>
    <property type="molecule type" value="Genomic_DNA"/>
</dbReference>
<organism evidence="5 6">
    <name type="scientific">Stylosanthes scabra</name>
    <dbReference type="NCBI Taxonomy" id="79078"/>
    <lineage>
        <taxon>Eukaryota</taxon>
        <taxon>Viridiplantae</taxon>
        <taxon>Streptophyta</taxon>
        <taxon>Embryophyta</taxon>
        <taxon>Tracheophyta</taxon>
        <taxon>Spermatophyta</taxon>
        <taxon>Magnoliopsida</taxon>
        <taxon>eudicotyledons</taxon>
        <taxon>Gunneridae</taxon>
        <taxon>Pentapetalae</taxon>
        <taxon>rosids</taxon>
        <taxon>fabids</taxon>
        <taxon>Fabales</taxon>
        <taxon>Fabaceae</taxon>
        <taxon>Papilionoideae</taxon>
        <taxon>50 kb inversion clade</taxon>
        <taxon>dalbergioids sensu lato</taxon>
        <taxon>Dalbergieae</taxon>
        <taxon>Pterocarpus clade</taxon>
        <taxon>Stylosanthes</taxon>
    </lineage>
</organism>
<sequence length="301" mass="32629">MEPQELQIQNHSNDVSGNVNANGNSNGGGSGGGRSSKKPKQKKVPQRGLGVAQLEKLRMEEIQKKNAAAIFSQQQQQQQGSVVSTNSTYMPLSIQNFHDSNPPPPRSQPEFRSVSVQQKVPPCTGTVPLTNSAMQFLPNFPYESNHVWPLPNLGQRAPQFHYQLPSSMANVSPAGISSTPNFSREPPSNQNCNDNNGLLGRQAEKIIGVKRPYPFCLDAPPMQIDPEVNLGLPLVIIEHRFAGLGLDCDGRPCSGSATPLVEVPTDRTVRRAGLWVHLGPIRLAISRLNGLSCSSSANFLV</sequence>
<name>A0ABU6QIK8_9FABA</name>
<evidence type="ECO:0000313" key="6">
    <source>
        <dbReference type="Proteomes" id="UP001341840"/>
    </source>
</evidence>
<dbReference type="PANTHER" id="PTHR33388">
    <property type="entry name" value="OS01G0212500 PROTEIN"/>
    <property type="match status" value="1"/>
</dbReference>
<evidence type="ECO:0000256" key="1">
    <source>
        <dbReference type="ARBA" id="ARBA00022491"/>
    </source>
</evidence>
<feature type="region of interest" description="Disordered" evidence="4">
    <location>
        <begin position="95"/>
        <end position="114"/>
    </location>
</feature>
<keyword evidence="3" id="KW-0804">Transcription</keyword>
<proteinExistence type="predicted"/>
<dbReference type="Proteomes" id="UP001341840">
    <property type="component" value="Unassembled WGS sequence"/>
</dbReference>
<comment type="caution">
    <text evidence="5">The sequence shown here is derived from an EMBL/GenBank/DDBJ whole genome shotgun (WGS) entry which is preliminary data.</text>
</comment>
<gene>
    <name evidence="5" type="ORF">PIB30_052593</name>
</gene>
<evidence type="ECO:0000256" key="3">
    <source>
        <dbReference type="ARBA" id="ARBA00023163"/>
    </source>
</evidence>
<keyword evidence="2" id="KW-0805">Transcription regulation</keyword>